<gene>
    <name evidence="2" type="ORF">PLEPLA_LOCUS41670</name>
</gene>
<name>A0A9N7VTB1_PLEPL</name>
<protein>
    <submittedName>
        <fullName evidence="2">Uncharacterized protein</fullName>
    </submittedName>
</protein>
<comment type="caution">
    <text evidence="2">The sequence shown here is derived from an EMBL/GenBank/DDBJ whole genome shotgun (WGS) entry which is preliminary data.</text>
</comment>
<dbReference type="AlphaFoldDB" id="A0A9N7VTB1"/>
<evidence type="ECO:0000256" key="1">
    <source>
        <dbReference type="SAM" id="MobiDB-lite"/>
    </source>
</evidence>
<accession>A0A9N7VTB1</accession>
<reference evidence="2" key="1">
    <citation type="submission" date="2020-03" db="EMBL/GenBank/DDBJ databases">
        <authorList>
            <person name="Weist P."/>
        </authorList>
    </citation>
    <scope>NUCLEOTIDE SEQUENCE</scope>
</reference>
<organism evidence="2 3">
    <name type="scientific">Pleuronectes platessa</name>
    <name type="common">European plaice</name>
    <dbReference type="NCBI Taxonomy" id="8262"/>
    <lineage>
        <taxon>Eukaryota</taxon>
        <taxon>Metazoa</taxon>
        <taxon>Chordata</taxon>
        <taxon>Craniata</taxon>
        <taxon>Vertebrata</taxon>
        <taxon>Euteleostomi</taxon>
        <taxon>Actinopterygii</taxon>
        <taxon>Neopterygii</taxon>
        <taxon>Teleostei</taxon>
        <taxon>Neoteleostei</taxon>
        <taxon>Acanthomorphata</taxon>
        <taxon>Carangaria</taxon>
        <taxon>Pleuronectiformes</taxon>
        <taxon>Pleuronectoidei</taxon>
        <taxon>Pleuronectidae</taxon>
        <taxon>Pleuronectes</taxon>
    </lineage>
</organism>
<sequence length="326" mass="36153">MISSEISHTACLKPMSQVSSTFYIQDAKDKCPASCVHTVRHEDMPLSKAPYSPNICSLGAVHGRLLSSSLIPVVNYRHPPNPPTPPTPVTNDQRWSVWGSLSVAETQRRTSFLFSLPPSPRSYTTKVYSSPPQLRILSSSPSPSLSFTRSPPPSVYPTRFFQDGMRRQRQVGTDLCARSVSGWVRAASRCAAGEETLVPIREQLQFTVPLLHSHTSPSLPVRIRPEGFHWEIRAVSSSSLLFPPPTNTSLCGSEDLNPLLFPGCDPALHFTARNPTKSPLENDFLEILHAALVRAKRREDAQKCSSKAKGRRRRVRKGSPRAQLQI</sequence>
<dbReference type="EMBL" id="CADEAL010004192">
    <property type="protein sequence ID" value="CAB1453910.1"/>
    <property type="molecule type" value="Genomic_DNA"/>
</dbReference>
<feature type="region of interest" description="Disordered" evidence="1">
    <location>
        <begin position="299"/>
        <end position="326"/>
    </location>
</feature>
<proteinExistence type="predicted"/>
<dbReference type="Proteomes" id="UP001153269">
    <property type="component" value="Unassembled WGS sequence"/>
</dbReference>
<keyword evidence="3" id="KW-1185">Reference proteome</keyword>
<evidence type="ECO:0000313" key="3">
    <source>
        <dbReference type="Proteomes" id="UP001153269"/>
    </source>
</evidence>
<evidence type="ECO:0000313" key="2">
    <source>
        <dbReference type="EMBL" id="CAB1453910.1"/>
    </source>
</evidence>
<feature type="compositionally biased region" description="Basic residues" evidence="1">
    <location>
        <begin position="306"/>
        <end position="319"/>
    </location>
</feature>